<evidence type="ECO:0000256" key="2">
    <source>
        <dbReference type="ARBA" id="ARBA00023002"/>
    </source>
</evidence>
<reference evidence="6 7" key="1">
    <citation type="submission" date="2024-07" db="EMBL/GenBank/DDBJ databases">
        <title>Section-level genome sequencing and comparative genomics of Aspergillus sections Usti and Cavernicolus.</title>
        <authorList>
            <consortium name="Lawrence Berkeley National Laboratory"/>
            <person name="Nybo J.L."/>
            <person name="Vesth T.C."/>
            <person name="Theobald S."/>
            <person name="Frisvad J.C."/>
            <person name="Larsen T.O."/>
            <person name="Kjaerboelling I."/>
            <person name="Rothschild-Mancinelli K."/>
            <person name="Lyhne E.K."/>
            <person name="Kogle M.E."/>
            <person name="Barry K."/>
            <person name="Clum A."/>
            <person name="Na H."/>
            <person name="Ledsgaard L."/>
            <person name="Lin J."/>
            <person name="Lipzen A."/>
            <person name="Kuo A."/>
            <person name="Riley R."/>
            <person name="Mondo S."/>
            <person name="Labutti K."/>
            <person name="Haridas S."/>
            <person name="Pangalinan J."/>
            <person name="Salamov A.A."/>
            <person name="Simmons B.A."/>
            <person name="Magnuson J.K."/>
            <person name="Chen J."/>
            <person name="Drula E."/>
            <person name="Henrissat B."/>
            <person name="Wiebenga A."/>
            <person name="Lubbers R.J."/>
            <person name="Gomes A.C."/>
            <person name="Makela M.R."/>
            <person name="Stajich J."/>
            <person name="Grigoriev I.V."/>
            <person name="Mortensen U.H."/>
            <person name="De Vries R.P."/>
            <person name="Baker S.E."/>
            <person name="Andersen M.R."/>
        </authorList>
    </citation>
    <scope>NUCLEOTIDE SEQUENCE [LARGE SCALE GENOMIC DNA]</scope>
    <source>
        <strain evidence="6 7">CBS 588.65</strain>
    </source>
</reference>
<evidence type="ECO:0000256" key="1">
    <source>
        <dbReference type="ARBA" id="ARBA00022857"/>
    </source>
</evidence>
<comment type="caution">
    <text evidence="6">The sequence shown here is derived from an EMBL/GenBank/DDBJ whole genome shotgun (WGS) entry which is preliminary data.</text>
</comment>
<evidence type="ECO:0000256" key="5">
    <source>
        <dbReference type="ARBA" id="ARBA00048340"/>
    </source>
</evidence>
<keyword evidence="1" id="KW-0521">NADP</keyword>
<keyword evidence="2" id="KW-0560">Oxidoreductase</keyword>
<evidence type="ECO:0000313" key="6">
    <source>
        <dbReference type="EMBL" id="KAL2811003.1"/>
    </source>
</evidence>
<evidence type="ECO:0000256" key="3">
    <source>
        <dbReference type="ARBA" id="ARBA00026117"/>
    </source>
</evidence>
<dbReference type="Proteomes" id="UP001610334">
    <property type="component" value="Unassembled WGS sequence"/>
</dbReference>
<dbReference type="PRINTS" id="PR00081">
    <property type="entry name" value="GDHRDH"/>
</dbReference>
<dbReference type="Pfam" id="PF13561">
    <property type="entry name" value="adh_short_C2"/>
    <property type="match status" value="1"/>
</dbReference>
<comment type="catalytic activity">
    <reaction evidence="5">
        <text>a (2E,4Z)-dienoyl-CoA + NADPH + H(+) = a 4,5-saturated-(3E)-enoyl-CoA + NADP(+)</text>
        <dbReference type="Rhea" id="RHEA:61892"/>
        <dbReference type="ChEBI" id="CHEBI:15378"/>
        <dbReference type="ChEBI" id="CHEBI:57783"/>
        <dbReference type="ChEBI" id="CHEBI:58349"/>
        <dbReference type="ChEBI" id="CHEBI:85099"/>
        <dbReference type="ChEBI" id="CHEBI:85493"/>
        <dbReference type="EC" id="1.3.1.124"/>
    </reaction>
</comment>
<dbReference type="PANTHER" id="PTHR43296:SF2">
    <property type="entry name" value="PEROXISOMAL 2,4-DIENOYL-COA REDUCTASE [(3E)-ENOYL-COA-PRODUCING]"/>
    <property type="match status" value="1"/>
</dbReference>
<dbReference type="InterPro" id="IPR036291">
    <property type="entry name" value="NAD(P)-bd_dom_sf"/>
</dbReference>
<gene>
    <name evidence="6" type="ORF">BJX63DRAFT_433821</name>
</gene>
<dbReference type="InterPro" id="IPR045017">
    <property type="entry name" value="DECR2-like"/>
</dbReference>
<dbReference type="Gene3D" id="3.40.50.720">
    <property type="entry name" value="NAD(P)-binding Rossmann-like Domain"/>
    <property type="match status" value="1"/>
</dbReference>
<organism evidence="6 7">
    <name type="scientific">Aspergillus granulosus</name>
    <dbReference type="NCBI Taxonomy" id="176169"/>
    <lineage>
        <taxon>Eukaryota</taxon>
        <taxon>Fungi</taxon>
        <taxon>Dikarya</taxon>
        <taxon>Ascomycota</taxon>
        <taxon>Pezizomycotina</taxon>
        <taxon>Eurotiomycetes</taxon>
        <taxon>Eurotiomycetidae</taxon>
        <taxon>Eurotiales</taxon>
        <taxon>Aspergillaceae</taxon>
        <taxon>Aspergillus</taxon>
        <taxon>Aspergillus subgen. Nidulantes</taxon>
    </lineage>
</organism>
<name>A0ABR4H872_9EURO</name>
<proteinExistence type="predicted"/>
<comment type="catalytic activity">
    <reaction evidence="4">
        <text>a (2E,4E)-dienoyl-CoA + NADPH + H(+) = a 4,5-saturated-(3E)-enoyl-CoA + NADP(+)</text>
        <dbReference type="Rhea" id="RHEA:45912"/>
        <dbReference type="ChEBI" id="CHEBI:15378"/>
        <dbReference type="ChEBI" id="CHEBI:57783"/>
        <dbReference type="ChEBI" id="CHEBI:58349"/>
        <dbReference type="ChEBI" id="CHEBI:85101"/>
        <dbReference type="ChEBI" id="CHEBI:85493"/>
        <dbReference type="EC" id="1.3.1.124"/>
    </reaction>
</comment>
<evidence type="ECO:0000256" key="4">
    <source>
        <dbReference type="ARBA" id="ARBA00048009"/>
    </source>
</evidence>
<dbReference type="PANTHER" id="PTHR43296">
    <property type="entry name" value="PEROXISOMAL 2,4-DIENOYL-COA REDUCTASE"/>
    <property type="match status" value="1"/>
</dbReference>
<dbReference type="EMBL" id="JBFXLT010000064">
    <property type="protein sequence ID" value="KAL2811003.1"/>
    <property type="molecule type" value="Genomic_DNA"/>
</dbReference>
<sequence length="315" mass="33211">MVSRRHEYMSNVWRDGLFGEEGRVVFCTGGAGTICSAQVRALVYLGANACIVGRSVEKTQKIAKDLAGVRNGAKVLGIGAVDVRDIQSLEKAAQQCAEELGGIDYVIAGAAGNFLAPIHNLSTNAFKSVLDIDVLGSYNTAKATLPYLIASASKNREQNGTEPFGAGGRIIFVSATMHYIGTPLQSHVCAAKAAVDALAHSVCIEQGPLGLTSNVISPGPIADTEGTSRLFSENKQATANQIPSGRLGTVRDIADATIYLFSEAGSYVNGEILVVDGGGWHTNFQPAGESVAYPDFFLSSEKRITGVKDGRRSRL</sequence>
<protein>
    <recommendedName>
        <fullName evidence="3">2,4-dienoyl-CoA reductase [(3E)-enoyl-CoA-producing]</fullName>
        <ecNumber evidence="3">1.3.1.124</ecNumber>
    </recommendedName>
</protein>
<accession>A0ABR4H872</accession>
<dbReference type="SUPFAM" id="SSF51735">
    <property type="entry name" value="NAD(P)-binding Rossmann-fold domains"/>
    <property type="match status" value="1"/>
</dbReference>
<evidence type="ECO:0000313" key="7">
    <source>
        <dbReference type="Proteomes" id="UP001610334"/>
    </source>
</evidence>
<dbReference type="InterPro" id="IPR002347">
    <property type="entry name" value="SDR_fam"/>
</dbReference>
<dbReference type="EC" id="1.3.1.124" evidence="3"/>
<keyword evidence="7" id="KW-1185">Reference proteome</keyword>